<dbReference type="InterPro" id="IPR005702">
    <property type="entry name" value="Wzc-like_C"/>
</dbReference>
<keyword evidence="7" id="KW-0829">Tyrosine-protein kinase</keyword>
<evidence type="ECO:0000256" key="5">
    <source>
        <dbReference type="ARBA" id="ARBA00022777"/>
    </source>
</evidence>
<keyword evidence="6" id="KW-0067">ATP-binding</keyword>
<dbReference type="Pfam" id="PF13614">
    <property type="entry name" value="AAA_31"/>
    <property type="match status" value="1"/>
</dbReference>
<organism evidence="14 15">
    <name type="scientific">Abditibacterium utsteinense</name>
    <dbReference type="NCBI Taxonomy" id="1960156"/>
    <lineage>
        <taxon>Bacteria</taxon>
        <taxon>Pseudomonadati</taxon>
        <taxon>Abditibacteriota</taxon>
        <taxon>Abditibacteriia</taxon>
        <taxon>Abditibacteriales</taxon>
        <taxon>Abditibacteriaceae</taxon>
        <taxon>Abditibacterium</taxon>
    </lineage>
</organism>
<comment type="catalytic activity">
    <reaction evidence="8">
        <text>L-tyrosyl-[protein] + ATP = O-phospho-L-tyrosyl-[protein] + ADP + H(+)</text>
        <dbReference type="Rhea" id="RHEA:10596"/>
        <dbReference type="Rhea" id="RHEA-COMP:10136"/>
        <dbReference type="Rhea" id="RHEA-COMP:20101"/>
        <dbReference type="ChEBI" id="CHEBI:15378"/>
        <dbReference type="ChEBI" id="CHEBI:30616"/>
        <dbReference type="ChEBI" id="CHEBI:46858"/>
        <dbReference type="ChEBI" id="CHEBI:61978"/>
        <dbReference type="ChEBI" id="CHEBI:456216"/>
        <dbReference type="EC" id="2.7.10.2"/>
    </reaction>
</comment>
<keyword evidence="4" id="KW-0547">Nucleotide-binding</keyword>
<dbReference type="InParanoid" id="A0A2S8SWL9"/>
<dbReference type="SUPFAM" id="SSF52540">
    <property type="entry name" value="P-loop containing nucleoside triphosphate hydrolases"/>
    <property type="match status" value="1"/>
</dbReference>
<evidence type="ECO:0000259" key="12">
    <source>
        <dbReference type="Pfam" id="PF13614"/>
    </source>
</evidence>
<name>A0A2S8SWL9_9BACT</name>
<evidence type="ECO:0000256" key="11">
    <source>
        <dbReference type="SAM" id="Phobius"/>
    </source>
</evidence>
<evidence type="ECO:0000256" key="6">
    <source>
        <dbReference type="ARBA" id="ARBA00022840"/>
    </source>
</evidence>
<evidence type="ECO:0000256" key="2">
    <source>
        <dbReference type="ARBA" id="ARBA00011903"/>
    </source>
</evidence>
<dbReference type="InterPro" id="IPR050445">
    <property type="entry name" value="Bact_polysacc_biosynth/exp"/>
</dbReference>
<dbReference type="InterPro" id="IPR032807">
    <property type="entry name" value="GNVR"/>
</dbReference>
<evidence type="ECO:0000259" key="13">
    <source>
        <dbReference type="Pfam" id="PF13807"/>
    </source>
</evidence>
<feature type="domain" description="AAA" evidence="12">
    <location>
        <begin position="588"/>
        <end position="725"/>
    </location>
</feature>
<feature type="coiled-coil region" evidence="9">
    <location>
        <begin position="391"/>
        <end position="418"/>
    </location>
</feature>
<feature type="transmembrane region" description="Helical" evidence="11">
    <location>
        <begin position="92"/>
        <end position="111"/>
    </location>
</feature>
<dbReference type="AlphaFoldDB" id="A0A2S8SWL9"/>
<keyword evidence="11" id="KW-1133">Transmembrane helix</keyword>
<keyword evidence="5" id="KW-0418">Kinase</keyword>
<keyword evidence="9" id="KW-0175">Coiled coil</keyword>
<sequence length="781" mass="85018">MKSKQNPDFTPQSFPAAAHQSFPNNDSSSNGFQGKNANGTSEAIDVSRALEGGTNPSALALPPGGAGGFSDYEDGTEQGGFSRVLRAFLRRWYYALGLASLILAGGVYYAITAPPVFRATTIIEDTSSSHGPQFNSDLPVLNEMLGSSDKASIQTQVANLSSSWVMQGAQKRLSAPVRHLMDNGSVVDTAVVPQTGTNLISVNVLAHHPKVASELATRICQEYIYQSLQRNREAMKGSLAYAKNQLDTVQLRLSKAQEQLKDYKQNNGTMNLESESEQIVTRLADAQTRLQAIESESAANAVQRQKLRVLLAQTPESKVVPTKIIVSPQLDDMRNKLNGLNLELSTLRSTYTDAYPQVGALKRQIADIEKRIATSRKTQVADWMRIENPVSQQISQKLTELEGEVEASKSRQISLRREVAQATARLQKLPQKELGMSRLMANVASLAAAQQNLDNQYQLLRISEEAKIADARIMQQAETPLVPVAPNRKNVVLYALVLGLIAGLGLTVILDTLDNRIRDEDDAKRAINLPILGSVPLIKVTQENLLLSDDKPSILLEHYRMLRTNISFSGIDSPIKSIVVTSSVPNEGKSTCAANLAAAAALSGEQVILVDCDLRRPTMHKLFGVSNVLGLSNVVMGNATLEEAMQETSIPGLRILTAGPSTPNLFKLISSSAMRSTLQKLADSEGFVVFDTPPALGLADARVISVVADATLLVVSCNEATRQAIVQTKDLLTQSGTYLIGILLNKVSVLGNNDYYRYYSSYLEREEEHFDKALEEPKSSK</sequence>
<dbReference type="InterPro" id="IPR025669">
    <property type="entry name" value="AAA_dom"/>
</dbReference>
<evidence type="ECO:0000313" key="14">
    <source>
        <dbReference type="EMBL" id="PQV65206.1"/>
    </source>
</evidence>
<dbReference type="PANTHER" id="PTHR32309:SF13">
    <property type="entry name" value="FERRIC ENTEROBACTIN TRANSPORT PROTEIN FEPE"/>
    <property type="match status" value="1"/>
</dbReference>
<dbReference type="EC" id="2.7.10.2" evidence="2"/>
<dbReference type="PANTHER" id="PTHR32309">
    <property type="entry name" value="TYROSINE-PROTEIN KINASE"/>
    <property type="match status" value="1"/>
</dbReference>
<dbReference type="GO" id="GO:0005886">
    <property type="term" value="C:plasma membrane"/>
    <property type="evidence" value="ECO:0007669"/>
    <property type="project" value="TreeGrafter"/>
</dbReference>
<dbReference type="GO" id="GO:0005524">
    <property type="term" value="F:ATP binding"/>
    <property type="evidence" value="ECO:0007669"/>
    <property type="project" value="UniProtKB-KW"/>
</dbReference>
<feature type="region of interest" description="Disordered" evidence="10">
    <location>
        <begin position="1"/>
        <end position="39"/>
    </location>
</feature>
<feature type="domain" description="Tyrosine-protein kinase G-rich" evidence="13">
    <location>
        <begin position="438"/>
        <end position="509"/>
    </location>
</feature>
<dbReference type="GO" id="GO:0004715">
    <property type="term" value="F:non-membrane spanning protein tyrosine kinase activity"/>
    <property type="evidence" value="ECO:0007669"/>
    <property type="project" value="UniProtKB-EC"/>
</dbReference>
<dbReference type="Gene3D" id="3.40.50.300">
    <property type="entry name" value="P-loop containing nucleotide triphosphate hydrolases"/>
    <property type="match status" value="1"/>
</dbReference>
<keyword evidence="11" id="KW-0812">Transmembrane</keyword>
<dbReference type="NCBIfam" id="TIGR01007">
    <property type="entry name" value="eps_fam"/>
    <property type="match status" value="1"/>
</dbReference>
<evidence type="ECO:0000256" key="10">
    <source>
        <dbReference type="SAM" id="MobiDB-lite"/>
    </source>
</evidence>
<feature type="compositionally biased region" description="Polar residues" evidence="10">
    <location>
        <begin position="21"/>
        <end position="39"/>
    </location>
</feature>
<keyword evidence="11" id="KW-0472">Membrane</keyword>
<feature type="region of interest" description="Disordered" evidence="10">
    <location>
        <begin position="54"/>
        <end position="73"/>
    </location>
</feature>
<protein>
    <recommendedName>
        <fullName evidence="2">non-specific protein-tyrosine kinase</fullName>
        <ecNumber evidence="2">2.7.10.2</ecNumber>
    </recommendedName>
</protein>
<feature type="compositionally biased region" description="Polar residues" evidence="10">
    <location>
        <begin position="1"/>
        <end position="13"/>
    </location>
</feature>
<gene>
    <name evidence="14" type="ORF">B1R32_102215</name>
</gene>
<feature type="coiled-coil region" evidence="9">
    <location>
        <begin position="239"/>
        <end position="296"/>
    </location>
</feature>
<dbReference type="Gene3D" id="1.10.287.1490">
    <property type="match status" value="1"/>
</dbReference>
<evidence type="ECO:0000313" key="15">
    <source>
        <dbReference type="Proteomes" id="UP000237684"/>
    </source>
</evidence>
<accession>A0A2S8SWL9</accession>
<dbReference type="EMBL" id="NIGF01000002">
    <property type="protein sequence ID" value="PQV65206.1"/>
    <property type="molecule type" value="Genomic_DNA"/>
</dbReference>
<evidence type="ECO:0000256" key="8">
    <source>
        <dbReference type="ARBA" id="ARBA00051245"/>
    </source>
</evidence>
<keyword evidence="3" id="KW-0808">Transferase</keyword>
<dbReference type="Proteomes" id="UP000237684">
    <property type="component" value="Unassembled WGS sequence"/>
</dbReference>
<dbReference type="OrthoDB" id="9812433at2"/>
<keyword evidence="15" id="KW-1185">Reference proteome</keyword>
<evidence type="ECO:0000256" key="3">
    <source>
        <dbReference type="ARBA" id="ARBA00022679"/>
    </source>
</evidence>
<dbReference type="InterPro" id="IPR027417">
    <property type="entry name" value="P-loop_NTPase"/>
</dbReference>
<evidence type="ECO:0000256" key="4">
    <source>
        <dbReference type="ARBA" id="ARBA00022741"/>
    </source>
</evidence>
<comment type="similarity">
    <text evidence="1">Belongs to the CpsD/CapB family.</text>
</comment>
<dbReference type="CDD" id="cd05387">
    <property type="entry name" value="BY-kinase"/>
    <property type="match status" value="1"/>
</dbReference>
<dbReference type="RefSeq" id="WP_105482535.1">
    <property type="nucleotide sequence ID" value="NZ_NIGF01000002.1"/>
</dbReference>
<evidence type="ECO:0000256" key="1">
    <source>
        <dbReference type="ARBA" id="ARBA00007316"/>
    </source>
</evidence>
<evidence type="ECO:0000256" key="7">
    <source>
        <dbReference type="ARBA" id="ARBA00023137"/>
    </source>
</evidence>
<comment type="caution">
    <text evidence="14">The sequence shown here is derived from an EMBL/GenBank/DDBJ whole genome shotgun (WGS) entry which is preliminary data.</text>
</comment>
<reference evidence="14 15" key="1">
    <citation type="journal article" date="2018" name="Syst. Appl. Microbiol.">
        <title>Abditibacterium utsteinense sp. nov., the first cultivated member of candidate phylum FBP, isolated from ice-free Antarctic soil samples.</title>
        <authorList>
            <person name="Tahon G."/>
            <person name="Tytgat B."/>
            <person name="Lebbe L."/>
            <person name="Carlier A."/>
            <person name="Willems A."/>
        </authorList>
    </citation>
    <scope>NUCLEOTIDE SEQUENCE [LARGE SCALE GENOMIC DNA]</scope>
    <source>
        <strain evidence="14 15">LMG 29911</strain>
    </source>
</reference>
<proteinExistence type="inferred from homology"/>
<dbReference type="Pfam" id="PF13807">
    <property type="entry name" value="GNVR"/>
    <property type="match status" value="1"/>
</dbReference>
<evidence type="ECO:0000256" key="9">
    <source>
        <dbReference type="SAM" id="Coils"/>
    </source>
</evidence>